<proteinExistence type="predicted"/>
<comment type="caution">
    <text evidence="1">The sequence shown here is derived from an EMBL/GenBank/DDBJ whole genome shotgun (WGS) entry which is preliminary data.</text>
</comment>
<organism evidence="1 2">
    <name type="scientific">Trichinella pseudospiralis</name>
    <name type="common">Parasitic roundworm</name>
    <dbReference type="NCBI Taxonomy" id="6337"/>
    <lineage>
        <taxon>Eukaryota</taxon>
        <taxon>Metazoa</taxon>
        <taxon>Ecdysozoa</taxon>
        <taxon>Nematoda</taxon>
        <taxon>Enoplea</taxon>
        <taxon>Dorylaimia</taxon>
        <taxon>Trichinellida</taxon>
        <taxon>Trichinellidae</taxon>
        <taxon>Trichinella</taxon>
    </lineage>
</organism>
<dbReference type="Proteomes" id="UP000054826">
    <property type="component" value="Unassembled WGS sequence"/>
</dbReference>
<gene>
    <name evidence="1" type="ORF">T4C_12868</name>
</gene>
<name>A0A0V1GBT5_TRIPS</name>
<dbReference type="EMBL" id="JYDV01004095">
    <property type="protein sequence ID" value="KRY95750.1"/>
    <property type="molecule type" value="Genomic_DNA"/>
</dbReference>
<protein>
    <submittedName>
        <fullName evidence="1">Uncharacterized protein</fullName>
    </submittedName>
</protein>
<reference evidence="1 2" key="1">
    <citation type="submission" date="2015-01" db="EMBL/GenBank/DDBJ databases">
        <title>Evolution of Trichinella species and genotypes.</title>
        <authorList>
            <person name="Korhonen P.K."/>
            <person name="Edoardo P."/>
            <person name="Giuseppe L.R."/>
            <person name="Gasser R.B."/>
        </authorList>
    </citation>
    <scope>NUCLEOTIDE SEQUENCE [LARGE SCALE GENOMIC DNA]</scope>
    <source>
        <strain evidence="1">ISS176</strain>
    </source>
</reference>
<accession>A0A0V1GBT5</accession>
<evidence type="ECO:0000313" key="1">
    <source>
        <dbReference type="EMBL" id="KRY95750.1"/>
    </source>
</evidence>
<sequence>MTLSIRSKKRISRGSKLTINARKLNLSKCKYSIPYSTILKMLTAL</sequence>
<evidence type="ECO:0000313" key="2">
    <source>
        <dbReference type="Proteomes" id="UP000054826"/>
    </source>
</evidence>
<dbReference type="AlphaFoldDB" id="A0A0V1GBT5"/>